<dbReference type="GO" id="GO:0000447">
    <property type="term" value="P:endonucleolytic cleavage in ITS1 to separate SSU-rRNA from 5.8S rRNA and LSU-rRNA from tricistronic rRNA transcript (SSU-rRNA, 5.8S rRNA, LSU-rRNA)"/>
    <property type="evidence" value="ECO:0007669"/>
    <property type="project" value="EnsemblFungi"/>
</dbReference>
<dbReference type="InterPro" id="IPR034482">
    <property type="entry name" value="Mrd1_RRM3"/>
</dbReference>
<evidence type="ECO:0000256" key="2">
    <source>
        <dbReference type="ARBA" id="ARBA00008033"/>
    </source>
</evidence>
<dbReference type="PANTHER" id="PTHR23003:SF3">
    <property type="entry name" value="FI21236P1-RELATED"/>
    <property type="match status" value="1"/>
</dbReference>
<dbReference type="SUPFAM" id="SSF54928">
    <property type="entry name" value="RNA-binding domain, RBD"/>
    <property type="match status" value="4"/>
</dbReference>
<dbReference type="InterPro" id="IPR012677">
    <property type="entry name" value="Nucleotide-bd_a/b_plait_sf"/>
</dbReference>
<dbReference type="GO" id="GO:0005737">
    <property type="term" value="C:cytoplasm"/>
    <property type="evidence" value="ECO:0007669"/>
    <property type="project" value="TreeGrafter"/>
</dbReference>
<feature type="compositionally biased region" description="Polar residues" evidence="12">
    <location>
        <begin position="142"/>
        <end position="152"/>
    </location>
</feature>
<evidence type="ECO:0000256" key="6">
    <source>
        <dbReference type="ARBA" id="ARBA00022884"/>
    </source>
</evidence>
<keyword evidence="4" id="KW-0698">rRNA processing</keyword>
<dbReference type="Pfam" id="PF00076">
    <property type="entry name" value="RRM_1"/>
    <property type="match status" value="5"/>
</dbReference>
<dbReference type="FunFam" id="3.30.70.330:FF:000839">
    <property type="entry name" value="Multiple RNA-binding domain-containing protein 1"/>
    <property type="match status" value="1"/>
</dbReference>
<feature type="compositionally biased region" description="Basic and acidic residues" evidence="12">
    <location>
        <begin position="80"/>
        <end position="89"/>
    </location>
</feature>
<dbReference type="Gene3D" id="3.30.70.330">
    <property type="match status" value="5"/>
</dbReference>
<evidence type="ECO:0000256" key="8">
    <source>
        <dbReference type="ARBA" id="ARBA00023274"/>
    </source>
</evidence>
<evidence type="ECO:0000256" key="10">
    <source>
        <dbReference type="PROSITE-ProRule" id="PRU00176"/>
    </source>
</evidence>
<keyword evidence="11" id="KW-0175">Coiled coil</keyword>
<reference evidence="14 15" key="1">
    <citation type="journal article" date="2008" name="PLoS Genet.">
        <title>Genomic islands in the pathogenic filamentous fungus Aspergillus fumigatus.</title>
        <authorList>
            <person name="Fedorova N.D."/>
            <person name="Khaldi N."/>
            <person name="Joardar V.S."/>
            <person name="Maiti R."/>
            <person name="Amedeo P."/>
            <person name="Anderson M.J."/>
            <person name="Crabtree J."/>
            <person name="Silva J.C."/>
            <person name="Badger J.H."/>
            <person name="Albarraq A."/>
            <person name="Angiuoli S."/>
            <person name="Bussey H."/>
            <person name="Bowyer P."/>
            <person name="Cotty P.J."/>
            <person name="Dyer P.S."/>
            <person name="Egan A."/>
            <person name="Galens K."/>
            <person name="Fraser-Liggett C.M."/>
            <person name="Haas B.J."/>
            <person name="Inman J.M."/>
            <person name="Kent R."/>
            <person name="Lemieux S."/>
            <person name="Malavazi I."/>
            <person name="Orvis J."/>
            <person name="Roemer T."/>
            <person name="Ronning C.M."/>
            <person name="Sundaram J.P."/>
            <person name="Sutton G."/>
            <person name="Turner G."/>
            <person name="Venter J.C."/>
            <person name="White O.R."/>
            <person name="Whitty B.R."/>
            <person name="Youngman P."/>
            <person name="Wolfe K.H."/>
            <person name="Goldman G.H."/>
            <person name="Wortman J.R."/>
            <person name="Jiang B."/>
            <person name="Denning D.W."/>
            <person name="Nierman W.C."/>
        </authorList>
    </citation>
    <scope>NUCLEOTIDE SEQUENCE [LARGE SCALE GENOMIC DNA]</scope>
    <source>
        <strain evidence="15">ATCC 1007 / CBS 513.65 / DSM 816 / NCTC 3887 / NRRL 1</strain>
    </source>
</reference>
<dbReference type="InterPro" id="IPR003954">
    <property type="entry name" value="RRM_euk-type"/>
</dbReference>
<name>A1CRH9_ASPCL</name>
<accession>A1CRH9</accession>
<dbReference type="STRING" id="344612.A1CRH9"/>
<dbReference type="CDD" id="cd12568">
    <property type="entry name" value="RRM3_MRD1"/>
    <property type="match status" value="1"/>
</dbReference>
<dbReference type="OMA" id="FNNTCIQ"/>
<dbReference type="InterPro" id="IPR000504">
    <property type="entry name" value="RRM_dom"/>
</dbReference>
<feature type="domain" description="RRM" evidence="13">
    <location>
        <begin position="594"/>
        <end position="677"/>
    </location>
</feature>
<evidence type="ECO:0000256" key="3">
    <source>
        <dbReference type="ARBA" id="ARBA00013428"/>
    </source>
</evidence>
<comment type="subcellular location">
    <subcellularLocation>
        <location evidence="1">Nucleus</location>
    </subcellularLocation>
</comment>
<dbReference type="EMBL" id="DS027059">
    <property type="protein sequence ID" value="EAW08250.1"/>
    <property type="molecule type" value="Genomic_DNA"/>
</dbReference>
<dbReference type="GO" id="GO:0034462">
    <property type="term" value="P:small-subunit processome assembly"/>
    <property type="evidence" value="ECO:0007669"/>
    <property type="project" value="EnsemblFungi"/>
</dbReference>
<feature type="domain" description="RRM" evidence="13">
    <location>
        <begin position="298"/>
        <end position="376"/>
    </location>
</feature>
<evidence type="ECO:0000256" key="4">
    <source>
        <dbReference type="ARBA" id="ARBA00022552"/>
    </source>
</evidence>
<sequence>MENTRVFVSGLPPTFTNDQLRNHFSSRFQVTDAHVLPKRRIGFVGFKSPEVAQQAASYFNKTFVKMSKISVEIARPIDSEPVQRVEKHNNNSTSNDASAGNALKRKRDGDNPKQDSQLQEYISVIERPSKTKTWANGEDLFNSVQNSTSTAGQRDDTTEPVEEPSDNQRKKAKVDEQRVVTRHEEPEPMVVDHTGEDRDEAAAEVQDGAGASQEQEEAELVSDADWLRSKTSRLLGLLDEDEQAEFDSVSHQKAETPSQPLAKSQPDAPRVDDIKADVEQPADTPEVDTNIDNIRISSRLFVRNLPYDAKESDLEPIFSKYGKVEEIHVAFDTRSTTSKGFAYVQYFDADAAVQAYKELDGKHFQGRLLHILPATAKKTYKIDDHELSKLPLKKQKQIKRKMEAASSSFSWNSLYMNADAVMSSVAERLGVSKADLLDPTSADAGVKQAHAETHVIQETKAYFTANGVNLDAFKQRERGNTAILVKNFSYGVKTDDIRKLFEPYGQLTRLLMPPSGTMAIVEFSRPDEAQKAFKGLAYRKLGDSILFLEKAPKDLFEATGVPQKPVLETKAVSQGFSTADTFAAEEADGPVVASTLFVKNLNFSTTNDKFVDLFRPLDGFVSARIKTKPDPKRPGQTLSMGFGFVDFKSKAQAQAALAAMDGYRLDQHELVVRASNKAMDAAEERRREDTAKKIAARRTKIIIKNLPFQATKKDVRSLFGAYGQLRSVRVPQKFDRSARGFGFADFVSAREAENAMDALKNTHLLGRRLVLEFANAEAIDAEQEIQQIEKKVGEQLDRVKLQKLTGTGRKKFTVGAQEDEEL</sequence>
<evidence type="ECO:0000313" key="14">
    <source>
        <dbReference type="EMBL" id="EAW08250.1"/>
    </source>
</evidence>
<feature type="coiled-coil region" evidence="11">
    <location>
        <begin position="771"/>
        <end position="798"/>
    </location>
</feature>
<evidence type="ECO:0000256" key="11">
    <source>
        <dbReference type="SAM" id="Coils"/>
    </source>
</evidence>
<feature type="domain" description="RRM" evidence="13">
    <location>
        <begin position="699"/>
        <end position="776"/>
    </location>
</feature>
<feature type="region of interest" description="Disordered" evidence="12">
    <location>
        <begin position="141"/>
        <end position="224"/>
    </location>
</feature>
<dbReference type="FunFam" id="3.30.70.330:FF:001137">
    <property type="entry name" value="Multiple RNA-binding domain-containing protein 1"/>
    <property type="match status" value="1"/>
</dbReference>
<evidence type="ECO:0000256" key="7">
    <source>
        <dbReference type="ARBA" id="ARBA00023242"/>
    </source>
</evidence>
<dbReference type="GO" id="GO:0032040">
    <property type="term" value="C:small-subunit processome"/>
    <property type="evidence" value="ECO:0007669"/>
    <property type="project" value="EnsemblFungi"/>
</dbReference>
<evidence type="ECO:0000256" key="12">
    <source>
        <dbReference type="SAM" id="MobiDB-lite"/>
    </source>
</evidence>
<dbReference type="SMART" id="SM00360">
    <property type="entry name" value="RRM"/>
    <property type="match status" value="5"/>
</dbReference>
<dbReference type="GO" id="GO:0030686">
    <property type="term" value="C:90S preribosome"/>
    <property type="evidence" value="ECO:0007669"/>
    <property type="project" value="EnsemblFungi"/>
</dbReference>
<feature type="domain" description="RRM" evidence="13">
    <location>
        <begin position="481"/>
        <end position="553"/>
    </location>
</feature>
<dbReference type="OrthoDB" id="439639at2759"/>
<dbReference type="FunFam" id="3.30.70.330:FF:000452">
    <property type="entry name" value="Multiple RNA-binding domain-containing protein 1"/>
    <property type="match status" value="1"/>
</dbReference>
<dbReference type="HOGENOM" id="CLU_008479_0_0_1"/>
<comment type="similarity">
    <text evidence="2">Belongs to the RRM MRD1 family.</text>
</comment>
<comment type="function">
    <text evidence="9">Involved in pre-rRNA processing.</text>
</comment>
<keyword evidence="8" id="KW-0687">Ribonucleoprotein</keyword>
<keyword evidence="15" id="KW-1185">Reference proteome</keyword>
<feature type="domain" description="RRM" evidence="13">
    <location>
        <begin position="4"/>
        <end position="76"/>
    </location>
</feature>
<dbReference type="FunFam" id="3.30.70.330:FF:000459">
    <property type="entry name" value="Multiple RNA-binding domain-containing protein 1"/>
    <property type="match status" value="1"/>
</dbReference>
<dbReference type="PANTHER" id="PTHR23003">
    <property type="entry name" value="RNA RECOGNITION MOTIF RRM DOMAIN CONTAINING PROTEIN"/>
    <property type="match status" value="1"/>
</dbReference>
<dbReference type="GO" id="GO:0003729">
    <property type="term" value="F:mRNA binding"/>
    <property type="evidence" value="ECO:0007669"/>
    <property type="project" value="TreeGrafter"/>
</dbReference>
<organism evidence="14 15">
    <name type="scientific">Aspergillus clavatus (strain ATCC 1007 / CBS 513.65 / DSM 816 / NCTC 3887 / NRRL 1 / QM 1276 / 107)</name>
    <dbReference type="NCBI Taxonomy" id="344612"/>
    <lineage>
        <taxon>Eukaryota</taxon>
        <taxon>Fungi</taxon>
        <taxon>Dikarya</taxon>
        <taxon>Ascomycota</taxon>
        <taxon>Pezizomycotina</taxon>
        <taxon>Eurotiomycetes</taxon>
        <taxon>Eurotiomycetidae</taxon>
        <taxon>Eurotiales</taxon>
        <taxon>Aspergillaceae</taxon>
        <taxon>Aspergillus</taxon>
        <taxon>Aspergillus subgen. Fumigati</taxon>
    </lineage>
</organism>
<keyword evidence="6 10" id="KW-0694">RNA-binding</keyword>
<dbReference type="GO" id="GO:0000472">
    <property type="term" value="P:endonucleolytic cleavage to generate mature 5'-end of SSU-rRNA from (SSU-rRNA, 5.8S rRNA, LSU-rRNA)"/>
    <property type="evidence" value="ECO:0007669"/>
    <property type="project" value="EnsemblFungi"/>
</dbReference>
<dbReference type="GO" id="GO:0000480">
    <property type="term" value="P:endonucleolytic cleavage in 5'-ETS of tricistronic rRNA transcript (SSU-rRNA, 5.8S rRNA, LSU-rRNA)"/>
    <property type="evidence" value="ECO:0007669"/>
    <property type="project" value="EnsemblFungi"/>
</dbReference>
<dbReference type="SMART" id="SM00361">
    <property type="entry name" value="RRM_1"/>
    <property type="match status" value="1"/>
</dbReference>
<protein>
    <recommendedName>
        <fullName evidence="3">Multiple RNA-binding domain-containing protein 1</fullName>
    </recommendedName>
</protein>
<dbReference type="FunFam" id="3.30.70.330:FF:000247">
    <property type="entry name" value="Multiple RNA-binding domain-containing protein 1"/>
    <property type="match status" value="1"/>
</dbReference>
<feature type="region of interest" description="Disordered" evidence="12">
    <location>
        <begin position="243"/>
        <end position="270"/>
    </location>
</feature>
<feature type="region of interest" description="Disordered" evidence="12">
    <location>
        <begin position="80"/>
        <end position="117"/>
    </location>
</feature>
<keyword evidence="5" id="KW-0677">Repeat</keyword>
<evidence type="ECO:0000256" key="9">
    <source>
        <dbReference type="ARBA" id="ARBA00057379"/>
    </source>
</evidence>
<dbReference type="eggNOG" id="KOG0110">
    <property type="taxonomic scope" value="Eukaryota"/>
</dbReference>
<dbReference type="Proteomes" id="UP000006701">
    <property type="component" value="Unassembled WGS sequence"/>
</dbReference>
<dbReference type="VEuPathDB" id="FungiDB:ACLA_029830"/>
<evidence type="ECO:0000313" key="15">
    <source>
        <dbReference type="Proteomes" id="UP000006701"/>
    </source>
</evidence>
<dbReference type="InterPro" id="IPR035979">
    <property type="entry name" value="RBD_domain_sf"/>
</dbReference>
<dbReference type="GeneID" id="4700595"/>
<dbReference type="AlphaFoldDB" id="A1CRH9"/>
<dbReference type="GO" id="GO:0016973">
    <property type="term" value="P:poly(A)+ mRNA export from nucleus"/>
    <property type="evidence" value="ECO:0007669"/>
    <property type="project" value="TreeGrafter"/>
</dbReference>
<gene>
    <name evidence="14" type="ORF">ACLA_029830</name>
</gene>
<dbReference type="InterPro" id="IPR050374">
    <property type="entry name" value="RRT5_SRSF_SR"/>
</dbReference>
<dbReference type="KEGG" id="act:ACLA_029830"/>
<evidence type="ECO:0000259" key="13">
    <source>
        <dbReference type="PROSITE" id="PS50102"/>
    </source>
</evidence>
<proteinExistence type="inferred from homology"/>
<dbReference type="GO" id="GO:0071028">
    <property type="term" value="P:nuclear mRNA surveillance"/>
    <property type="evidence" value="ECO:0007669"/>
    <property type="project" value="TreeGrafter"/>
</dbReference>
<keyword evidence="7" id="KW-0539">Nucleus</keyword>
<evidence type="ECO:0000256" key="1">
    <source>
        <dbReference type="ARBA" id="ARBA00004123"/>
    </source>
</evidence>
<evidence type="ECO:0000256" key="5">
    <source>
        <dbReference type="ARBA" id="ARBA00022737"/>
    </source>
</evidence>
<feature type="compositionally biased region" description="Basic and acidic residues" evidence="12">
    <location>
        <begin position="166"/>
        <end position="186"/>
    </location>
</feature>
<dbReference type="CDD" id="cd12570">
    <property type="entry name" value="RRM5_MRD1"/>
    <property type="match status" value="1"/>
</dbReference>
<dbReference type="RefSeq" id="XP_001269676.1">
    <property type="nucleotide sequence ID" value="XM_001269675.1"/>
</dbReference>
<dbReference type="PROSITE" id="PS50102">
    <property type="entry name" value="RRM"/>
    <property type="match status" value="5"/>
</dbReference>
<dbReference type="GO" id="GO:0042134">
    <property type="term" value="F:rRNA primary transcript binding"/>
    <property type="evidence" value="ECO:0007669"/>
    <property type="project" value="EnsemblFungi"/>
</dbReference>